<proteinExistence type="predicted"/>
<accession>A0AAV9VS26</accession>
<keyword evidence="2" id="KW-1185">Reference proteome</keyword>
<dbReference type="AlphaFoldDB" id="A0AAV9VS26"/>
<evidence type="ECO:0000313" key="1">
    <source>
        <dbReference type="EMBL" id="KAK6495658.1"/>
    </source>
</evidence>
<dbReference type="EMBL" id="JAVHJL010000012">
    <property type="protein sequence ID" value="KAK6495658.1"/>
    <property type="molecule type" value="Genomic_DNA"/>
</dbReference>
<gene>
    <name evidence="1" type="ORF">TWF481_002706</name>
</gene>
<protein>
    <submittedName>
        <fullName evidence="1">Uncharacterized protein</fullName>
    </submittedName>
</protein>
<name>A0AAV9VS26_9PEZI</name>
<evidence type="ECO:0000313" key="2">
    <source>
        <dbReference type="Proteomes" id="UP001370758"/>
    </source>
</evidence>
<dbReference type="Proteomes" id="UP001370758">
    <property type="component" value="Unassembled WGS sequence"/>
</dbReference>
<reference evidence="1 2" key="1">
    <citation type="submission" date="2023-08" db="EMBL/GenBank/DDBJ databases">
        <authorList>
            <person name="Palmer J.M."/>
        </authorList>
    </citation>
    <scope>NUCLEOTIDE SEQUENCE [LARGE SCALE GENOMIC DNA]</scope>
    <source>
        <strain evidence="1 2">TWF481</strain>
    </source>
</reference>
<organism evidence="1 2">
    <name type="scientific">Arthrobotrys musiformis</name>
    <dbReference type="NCBI Taxonomy" id="47236"/>
    <lineage>
        <taxon>Eukaryota</taxon>
        <taxon>Fungi</taxon>
        <taxon>Dikarya</taxon>
        <taxon>Ascomycota</taxon>
        <taxon>Pezizomycotina</taxon>
        <taxon>Orbiliomycetes</taxon>
        <taxon>Orbiliales</taxon>
        <taxon>Orbiliaceae</taxon>
        <taxon>Arthrobotrys</taxon>
    </lineage>
</organism>
<comment type="caution">
    <text evidence="1">The sequence shown here is derived from an EMBL/GenBank/DDBJ whole genome shotgun (WGS) entry which is preliminary data.</text>
</comment>
<sequence>MSKFRQQSIQNNLFSEENLRSPGTKHNGYLALSNGLNTTLRDTKECHGKPLIQTKVVVYENLQHMRVNSRHWNEFDEIELQDIEENRDLEKYRSFTASTSFIKSIREIRHCQPANNVLKVLKKLPILHVDVKREEEEHIVMEFCSGLKVLASLQLLSLSGLQARTEGHKRKWDFVSQMLRLLPRLKMLEMDVYLHDVTDLDNLCGILNRYLLSDRAPKVLLVKSQVPNYNTDLMREDSILPRINPTKDKKYAWDPTWCRLGESSGMIQLGNIAPELKERGTLFQANVWTADKIGITHHKLHTNEPTAYELEQQVHETLDREGRPNAITPDC</sequence>